<dbReference type="OrthoDB" id="9777090at2"/>
<dbReference type="PANTHER" id="PTHR12277:SF81">
    <property type="entry name" value="PROTEIN ABHD13"/>
    <property type="match status" value="1"/>
</dbReference>
<dbReference type="KEGG" id="pef:A7E78_13725"/>
<sequence>MSAKRLLFPIIALLLSGTAYAFDAMDRHYIFFPERTLQASPGVAGLTYEEVRFSAADGVSLHGWFLPGKKGKPLLLFAHGNAGNISHRIDNLAHFQKLGLSVFIFDYRGYGISEGQISEQGSYKDMRGALAWLQQRGWKPQQMIYFGRSLGAAVALQLALEKPPDGLVLESAFTSVARMGWHHQPLSYALFGWWALSSRYDNLGKIDQLRCPVLILQGDRDRIVPPKMAQQLFARVSHPKTLYLIPGAGHNDTYNIGGEPYWEQWRDFIKESFPPSAHQGR</sequence>
<feature type="domain" description="Serine aminopeptidase S33" evidence="2">
    <location>
        <begin position="72"/>
        <end position="184"/>
    </location>
</feature>
<name>A0A1L3GS89_9BACT</name>
<keyword evidence="4" id="KW-1185">Reference proteome</keyword>
<accession>A0A1L3GS89</accession>
<evidence type="ECO:0000313" key="3">
    <source>
        <dbReference type="EMBL" id="APG28792.1"/>
    </source>
</evidence>
<dbReference type="SUPFAM" id="SSF53474">
    <property type="entry name" value="alpha/beta-Hydrolases"/>
    <property type="match status" value="1"/>
</dbReference>
<feature type="chain" id="PRO_5013041002" description="Serine aminopeptidase S33 domain-containing protein" evidence="1">
    <location>
        <begin position="22"/>
        <end position="281"/>
    </location>
</feature>
<reference evidence="3 4" key="1">
    <citation type="journal article" date="2017" name="Genome Announc.">
        <title>Complete Genome Sequences of Two Acetylene-Fermenting Pelobacter acetylenicus Strains.</title>
        <authorList>
            <person name="Sutton J.M."/>
            <person name="Baesman S.M."/>
            <person name="Fierst J.L."/>
            <person name="Poret-Peterson A.T."/>
            <person name="Oremland R.S."/>
            <person name="Dunlap D.S."/>
            <person name="Akob D.M."/>
        </authorList>
    </citation>
    <scope>NUCLEOTIDE SEQUENCE [LARGE SCALE GENOMIC DNA]</scope>
    <source>
        <strain evidence="3 4">SFB93</strain>
    </source>
</reference>
<organism evidence="3 4">
    <name type="scientific">Syntrophotalea acetylenivorans</name>
    <dbReference type="NCBI Taxonomy" id="1842532"/>
    <lineage>
        <taxon>Bacteria</taxon>
        <taxon>Pseudomonadati</taxon>
        <taxon>Thermodesulfobacteriota</taxon>
        <taxon>Desulfuromonadia</taxon>
        <taxon>Desulfuromonadales</taxon>
        <taxon>Syntrophotaleaceae</taxon>
        <taxon>Syntrophotalea</taxon>
    </lineage>
</organism>
<gene>
    <name evidence="3" type="ORF">A7E78_13725</name>
</gene>
<feature type="signal peptide" evidence="1">
    <location>
        <begin position="1"/>
        <end position="21"/>
    </location>
</feature>
<dbReference type="AlphaFoldDB" id="A0A1L3GS89"/>
<keyword evidence="1" id="KW-0732">Signal</keyword>
<protein>
    <recommendedName>
        <fullName evidence="2">Serine aminopeptidase S33 domain-containing protein</fullName>
    </recommendedName>
</protein>
<dbReference type="InterPro" id="IPR029058">
    <property type="entry name" value="AB_hydrolase_fold"/>
</dbReference>
<dbReference type="InterPro" id="IPR022742">
    <property type="entry name" value="Hydrolase_4"/>
</dbReference>
<dbReference type="PANTHER" id="PTHR12277">
    <property type="entry name" value="ALPHA/BETA HYDROLASE DOMAIN-CONTAINING PROTEIN"/>
    <property type="match status" value="1"/>
</dbReference>
<dbReference type="Proteomes" id="UP000182517">
    <property type="component" value="Chromosome"/>
</dbReference>
<evidence type="ECO:0000259" key="2">
    <source>
        <dbReference type="Pfam" id="PF12146"/>
    </source>
</evidence>
<dbReference type="STRING" id="1842532.A7E78_13725"/>
<dbReference type="Gene3D" id="3.40.50.1820">
    <property type="entry name" value="alpha/beta hydrolase"/>
    <property type="match status" value="1"/>
</dbReference>
<dbReference type="RefSeq" id="WP_072284817.1">
    <property type="nucleotide sequence ID" value="NZ_CP015519.1"/>
</dbReference>
<proteinExistence type="predicted"/>
<evidence type="ECO:0000256" key="1">
    <source>
        <dbReference type="SAM" id="SignalP"/>
    </source>
</evidence>
<feature type="domain" description="Serine aminopeptidase S33" evidence="2">
    <location>
        <begin position="207"/>
        <end position="251"/>
    </location>
</feature>
<dbReference type="Pfam" id="PF12146">
    <property type="entry name" value="Hydrolase_4"/>
    <property type="match status" value="2"/>
</dbReference>
<dbReference type="EMBL" id="CP015519">
    <property type="protein sequence ID" value="APG28792.1"/>
    <property type="molecule type" value="Genomic_DNA"/>
</dbReference>
<evidence type="ECO:0000313" key="4">
    <source>
        <dbReference type="Proteomes" id="UP000182517"/>
    </source>
</evidence>